<protein>
    <submittedName>
        <fullName evidence="3">Alpha/beta hydrolase</fullName>
    </submittedName>
</protein>
<dbReference type="InterPro" id="IPR050266">
    <property type="entry name" value="AB_hydrolase_sf"/>
</dbReference>
<accession>A0ABY9ZSX5</accession>
<dbReference type="PRINTS" id="PR00111">
    <property type="entry name" value="ABHYDROLASE"/>
</dbReference>
<proteinExistence type="predicted"/>
<dbReference type="GO" id="GO:0016787">
    <property type="term" value="F:hydrolase activity"/>
    <property type="evidence" value="ECO:0007669"/>
    <property type="project" value="UniProtKB-KW"/>
</dbReference>
<evidence type="ECO:0000256" key="1">
    <source>
        <dbReference type="ARBA" id="ARBA00022801"/>
    </source>
</evidence>
<keyword evidence="1 3" id="KW-0378">Hydrolase</keyword>
<organism evidence="3 4">
    <name type="scientific">Micromonospora halotolerans</name>
    <dbReference type="NCBI Taxonomy" id="709879"/>
    <lineage>
        <taxon>Bacteria</taxon>
        <taxon>Bacillati</taxon>
        <taxon>Actinomycetota</taxon>
        <taxon>Actinomycetes</taxon>
        <taxon>Micromonosporales</taxon>
        <taxon>Micromonosporaceae</taxon>
        <taxon>Micromonospora</taxon>
    </lineage>
</organism>
<dbReference type="SUPFAM" id="SSF53474">
    <property type="entry name" value="alpha/beta-Hydrolases"/>
    <property type="match status" value="1"/>
</dbReference>
<feature type="domain" description="AB hydrolase-1" evidence="2">
    <location>
        <begin position="26"/>
        <end position="127"/>
    </location>
</feature>
<dbReference type="Pfam" id="PF00561">
    <property type="entry name" value="Abhydrolase_1"/>
    <property type="match status" value="1"/>
</dbReference>
<dbReference type="InterPro" id="IPR000073">
    <property type="entry name" value="AB_hydrolase_1"/>
</dbReference>
<keyword evidence="4" id="KW-1185">Reference proteome</keyword>
<dbReference type="Gene3D" id="3.40.50.1820">
    <property type="entry name" value="alpha/beta hydrolase"/>
    <property type="match status" value="1"/>
</dbReference>
<dbReference type="PANTHER" id="PTHR43798">
    <property type="entry name" value="MONOACYLGLYCEROL LIPASE"/>
    <property type="match status" value="1"/>
</dbReference>
<reference evidence="3 4" key="1">
    <citation type="submission" date="2023-09" db="EMBL/GenBank/DDBJ databases">
        <title>Micromonospora halotolerans DSM 45598 genome sequence.</title>
        <authorList>
            <person name="Mo P."/>
        </authorList>
    </citation>
    <scope>NUCLEOTIDE SEQUENCE [LARGE SCALE GENOMIC DNA]</scope>
    <source>
        <strain evidence="3 4">DSM 45598</strain>
    </source>
</reference>
<evidence type="ECO:0000313" key="4">
    <source>
        <dbReference type="Proteomes" id="UP001303001"/>
    </source>
</evidence>
<dbReference type="RefSeq" id="WP_313719029.1">
    <property type="nucleotide sequence ID" value="NZ_CP134876.1"/>
</dbReference>
<dbReference type="PANTHER" id="PTHR43798:SF31">
    <property type="entry name" value="AB HYDROLASE SUPERFAMILY PROTEIN YCLE"/>
    <property type="match status" value="1"/>
</dbReference>
<dbReference type="InterPro" id="IPR029058">
    <property type="entry name" value="AB_hydrolase_fold"/>
</dbReference>
<evidence type="ECO:0000313" key="3">
    <source>
        <dbReference type="EMBL" id="WNM37461.1"/>
    </source>
</evidence>
<evidence type="ECO:0000259" key="2">
    <source>
        <dbReference type="Pfam" id="PF00561"/>
    </source>
</evidence>
<name>A0ABY9ZSX5_9ACTN</name>
<sequence length="260" mass="27538">MHSAIVTPDGSRIRWAELPGTEPTRVYLHGLGASSATYYAEAVAHPALAGHRSLLLDLLGFGISDRPAHAAYTLDMHADLLAHALDQAAVTDADVIAHSAGGAVAVLLAARHPRLVRRLVLVDPALDATETLPTTKRPGSSGIGVYHTEQEFLDHGWDETMAFVGPEWAATMRLAGPEALYRTAMSLLRGTTPGVREELERLAVPRTVLYPAADRPRSDASRLAAAGVDAVAIPDCGHNIMVDNPTRFALAVAAALAGRD</sequence>
<dbReference type="Proteomes" id="UP001303001">
    <property type="component" value="Chromosome"/>
</dbReference>
<dbReference type="EMBL" id="CP134876">
    <property type="protein sequence ID" value="WNM37461.1"/>
    <property type="molecule type" value="Genomic_DNA"/>
</dbReference>
<gene>
    <name evidence="3" type="ORF">RMN56_20070</name>
</gene>